<proteinExistence type="predicted"/>
<accession>A0A8D8VWR5</accession>
<dbReference type="EMBL" id="HBUF01094511">
    <property type="protein sequence ID" value="CAG6636516.1"/>
    <property type="molecule type" value="Transcribed_RNA"/>
</dbReference>
<name>A0A8D8VWR5_9HEMI</name>
<dbReference type="AlphaFoldDB" id="A0A8D8VWR5"/>
<keyword evidence="1" id="KW-0472">Membrane</keyword>
<organism evidence="2">
    <name type="scientific">Cacopsylla melanoneura</name>
    <dbReference type="NCBI Taxonomy" id="428564"/>
    <lineage>
        <taxon>Eukaryota</taxon>
        <taxon>Metazoa</taxon>
        <taxon>Ecdysozoa</taxon>
        <taxon>Arthropoda</taxon>
        <taxon>Hexapoda</taxon>
        <taxon>Insecta</taxon>
        <taxon>Pterygota</taxon>
        <taxon>Neoptera</taxon>
        <taxon>Paraneoptera</taxon>
        <taxon>Hemiptera</taxon>
        <taxon>Sternorrhyncha</taxon>
        <taxon>Psylloidea</taxon>
        <taxon>Psyllidae</taxon>
        <taxon>Psyllinae</taxon>
        <taxon>Cacopsylla</taxon>
    </lineage>
</organism>
<evidence type="ECO:0000256" key="1">
    <source>
        <dbReference type="SAM" id="Phobius"/>
    </source>
</evidence>
<protein>
    <submittedName>
        <fullName evidence="2">Uncharacterized protein</fullName>
    </submittedName>
</protein>
<feature type="transmembrane region" description="Helical" evidence="1">
    <location>
        <begin position="74"/>
        <end position="94"/>
    </location>
</feature>
<reference evidence="2" key="1">
    <citation type="submission" date="2021-05" db="EMBL/GenBank/DDBJ databases">
        <authorList>
            <person name="Alioto T."/>
            <person name="Alioto T."/>
            <person name="Gomez Garrido J."/>
        </authorList>
    </citation>
    <scope>NUCLEOTIDE SEQUENCE</scope>
</reference>
<dbReference type="EMBL" id="HBUF01094510">
    <property type="protein sequence ID" value="CAG6636515.1"/>
    <property type="molecule type" value="Transcribed_RNA"/>
</dbReference>
<evidence type="ECO:0000313" key="2">
    <source>
        <dbReference type="EMBL" id="CAG6636515.1"/>
    </source>
</evidence>
<feature type="transmembrane region" description="Helical" evidence="1">
    <location>
        <begin position="43"/>
        <end position="62"/>
    </location>
</feature>
<sequence>MIFKGVMTINSDMPCIWLSDFRRYLIIIYPPGIACICFPSDDIYVVFSLLFLCVFTCFREFFRECEWYFVKPCLFSFVNFVIISTLNMDLHLFLMDSPTHQIVSDQKLCNESLQTCLSR</sequence>
<keyword evidence="1" id="KW-1133">Transmembrane helix</keyword>
<keyword evidence="1" id="KW-0812">Transmembrane</keyword>